<proteinExistence type="predicted"/>
<protein>
    <recommendedName>
        <fullName evidence="1">Amidase domain-containing protein</fullName>
    </recommendedName>
</protein>
<dbReference type="PANTHER" id="PTHR42678">
    <property type="entry name" value="AMIDASE"/>
    <property type="match status" value="1"/>
</dbReference>
<dbReference type="OMA" id="PISHTMD"/>
<gene>
    <name evidence="2" type="ORF">FOC1_g10012260</name>
</gene>
<feature type="domain" description="Amidase" evidence="1">
    <location>
        <begin position="151"/>
        <end position="556"/>
    </location>
</feature>
<dbReference type="SUPFAM" id="SSF75304">
    <property type="entry name" value="Amidase signature (AS) enzymes"/>
    <property type="match status" value="1"/>
</dbReference>
<dbReference type="Pfam" id="PF01425">
    <property type="entry name" value="Amidase"/>
    <property type="match status" value="1"/>
</dbReference>
<dbReference type="PANTHER" id="PTHR42678:SF34">
    <property type="entry name" value="OS04G0183300 PROTEIN"/>
    <property type="match status" value="1"/>
</dbReference>
<dbReference type="Gene3D" id="3.90.1300.10">
    <property type="entry name" value="Amidase signature (AS) domain"/>
    <property type="match status" value="1"/>
</dbReference>
<evidence type="ECO:0000313" key="3">
    <source>
        <dbReference type="Proteomes" id="UP000016928"/>
    </source>
</evidence>
<dbReference type="AlphaFoldDB" id="N4UG70"/>
<dbReference type="VEuPathDB" id="FungiDB:FOC1_g10012260"/>
<name>N4UG70_FUSC1</name>
<dbReference type="InterPro" id="IPR023631">
    <property type="entry name" value="Amidase_dom"/>
</dbReference>
<dbReference type="EMBL" id="KB730192">
    <property type="protein sequence ID" value="ENH70347.1"/>
    <property type="molecule type" value="Genomic_DNA"/>
</dbReference>
<evidence type="ECO:0000259" key="1">
    <source>
        <dbReference type="Pfam" id="PF01425"/>
    </source>
</evidence>
<accession>N4UG70</accession>
<sequence>MERTIDQELHMRQATIDDLDGITKLAIEAFPDDPERDYRFPYRHEYPEDQWKWTRVEYEGFLKQPECYDILVIEAGQKIVALGIWDVSGLTGVKPINSVADSFTLLILRRIEIIEEEVAGLFFRRTLPDLLTVDAKTLASGLTNGHFTSVDLVERSLEMIQKHDKYLHAMLSMVPKDQLRQRAEALDKERKDGKVRGSLHGIPIVIKDNIATVPELGMETTCGSWALHGMTPTANADLVDKLIQAGLIIIGKANLSEWAYYRSNDLPSGWSGKGGQCQSAYVRGGIDPEDSNNGHSVLQNPSGSSTGSAVAVSAGYAPISIGTETDGSLVSPASRAALYTIKPSIGRVSQSGIIPISHTMDSAGPMAKTPHDLAALLDVVSGTDEFAALGGSWDELSIATVDFKKWWPGEDYLKPVESATKQMHTEIQAAYDKMEELAKKYVGDVPLSSPSECFMLDGQDSEDVIMMADFKHDLNKYLESAENSKIHSLKDLIEFNKAHRDLEMPPGYDDQGLLIDAEESDLSPEDYEKNLSHLRKVARDDGLDRIFKEYGVDVIVGSSDTAIKAFASGSGYPVGNVPLGYLDFNGRPFGLAVLAAKNQEAKILKFMNAWEGTFGPRKAPPMLQ</sequence>
<dbReference type="STRING" id="1229664.N4UG70"/>
<dbReference type="OrthoDB" id="566138at2759"/>
<reference evidence="3" key="2">
    <citation type="journal article" date="2014" name="PLoS ONE">
        <title>Genome and Transcriptome Analysis of the Fungal Pathogen Fusarium oxysporum f. sp. cubense Causing Banana Vascular Wilt Disease.</title>
        <authorList>
            <person name="Guo L."/>
            <person name="Han L."/>
            <person name="Yang L."/>
            <person name="Zeng H."/>
            <person name="Fan D."/>
            <person name="Zhu Y."/>
            <person name="Feng Y."/>
            <person name="Wang G."/>
            <person name="Peng C."/>
            <person name="Jiang X."/>
            <person name="Zhou D."/>
            <person name="Ni P."/>
            <person name="Liang C."/>
            <person name="Liu L."/>
            <person name="Wang J."/>
            <person name="Mao C."/>
            <person name="Fang X."/>
            <person name="Peng M."/>
            <person name="Huang J."/>
        </authorList>
    </citation>
    <scope>NUCLEOTIDE SEQUENCE [LARGE SCALE GENOMIC DNA]</scope>
    <source>
        <strain evidence="3">race 1</strain>
    </source>
</reference>
<dbReference type="InterPro" id="IPR016181">
    <property type="entry name" value="Acyl_CoA_acyltransferase"/>
</dbReference>
<evidence type="ECO:0000313" key="2">
    <source>
        <dbReference type="EMBL" id="ENH70347.1"/>
    </source>
</evidence>
<dbReference type="HOGENOM" id="CLU_009600_14_3_1"/>
<reference evidence="3" key="1">
    <citation type="submission" date="2012-09" db="EMBL/GenBank/DDBJ databases">
        <title>Genome sequencing and comparative transcriptomics of race 1 and race 4 of banana pathogen: Fusarium oxysporum f. sp. cubense.</title>
        <authorList>
            <person name="Fang X."/>
            <person name="Huang J."/>
        </authorList>
    </citation>
    <scope>NUCLEOTIDE SEQUENCE [LARGE SCALE GENOMIC DNA]</scope>
    <source>
        <strain evidence="3">race 1</strain>
    </source>
</reference>
<dbReference type="SUPFAM" id="SSF55729">
    <property type="entry name" value="Acyl-CoA N-acyltransferases (Nat)"/>
    <property type="match status" value="1"/>
</dbReference>
<dbReference type="InterPro" id="IPR036928">
    <property type="entry name" value="AS_sf"/>
</dbReference>
<organism evidence="2 3">
    <name type="scientific">Fusarium oxysporum f. sp. cubense (strain race 1)</name>
    <name type="common">Panama disease fungus</name>
    <dbReference type="NCBI Taxonomy" id="1229664"/>
    <lineage>
        <taxon>Eukaryota</taxon>
        <taxon>Fungi</taxon>
        <taxon>Dikarya</taxon>
        <taxon>Ascomycota</taxon>
        <taxon>Pezizomycotina</taxon>
        <taxon>Sordariomycetes</taxon>
        <taxon>Hypocreomycetidae</taxon>
        <taxon>Hypocreales</taxon>
        <taxon>Nectriaceae</taxon>
        <taxon>Fusarium</taxon>
        <taxon>Fusarium oxysporum species complex</taxon>
    </lineage>
</organism>
<dbReference type="Proteomes" id="UP000016928">
    <property type="component" value="Unassembled WGS sequence"/>
</dbReference>